<gene>
    <name evidence="1" type="ORF">CC1G_01537</name>
</gene>
<comment type="caution">
    <text evidence="1">The sequence shown here is derived from an EMBL/GenBank/DDBJ whole genome shotgun (WGS) entry which is preliminary data.</text>
</comment>
<dbReference type="VEuPathDB" id="FungiDB:CC1G_01537"/>
<dbReference type="Proteomes" id="UP000001861">
    <property type="component" value="Unassembled WGS sequence"/>
</dbReference>
<keyword evidence="2" id="KW-1185">Reference proteome</keyword>
<proteinExistence type="predicted"/>
<evidence type="ECO:0000313" key="1">
    <source>
        <dbReference type="EMBL" id="EAU87890.2"/>
    </source>
</evidence>
<dbReference type="EMBL" id="AACS02000010">
    <property type="protein sequence ID" value="EAU87890.2"/>
    <property type="molecule type" value="Genomic_DNA"/>
</dbReference>
<organism evidence="1 2">
    <name type="scientific">Coprinopsis cinerea (strain Okayama-7 / 130 / ATCC MYA-4618 / FGSC 9003)</name>
    <name type="common">Inky cap fungus</name>
    <name type="synonym">Hormographiella aspergillata</name>
    <dbReference type="NCBI Taxonomy" id="240176"/>
    <lineage>
        <taxon>Eukaryota</taxon>
        <taxon>Fungi</taxon>
        <taxon>Dikarya</taxon>
        <taxon>Basidiomycota</taxon>
        <taxon>Agaricomycotina</taxon>
        <taxon>Agaricomycetes</taxon>
        <taxon>Agaricomycetidae</taxon>
        <taxon>Agaricales</taxon>
        <taxon>Agaricineae</taxon>
        <taxon>Psathyrellaceae</taxon>
        <taxon>Coprinopsis</taxon>
    </lineage>
</organism>
<sequence>MGMGTATDHQWSATLMLGDHTLKQDSKQLWLPVSHRARRSNCVRSLGAGYMLQNVSILQLDDKADGKVAQRNHPVTLQGR</sequence>
<dbReference type="HOGENOM" id="CLU_2589654_0_0_1"/>
<accession>A8NHY6</accession>
<protein>
    <submittedName>
        <fullName evidence="1">Uncharacterized protein</fullName>
    </submittedName>
</protein>
<reference evidence="1 2" key="1">
    <citation type="journal article" date="2010" name="Proc. Natl. Acad. Sci. U.S.A.">
        <title>Insights into evolution of multicellular fungi from the assembled chromosomes of the mushroom Coprinopsis cinerea (Coprinus cinereus).</title>
        <authorList>
            <person name="Stajich J.E."/>
            <person name="Wilke S.K."/>
            <person name="Ahren D."/>
            <person name="Au C.H."/>
            <person name="Birren B.W."/>
            <person name="Borodovsky M."/>
            <person name="Burns C."/>
            <person name="Canback B."/>
            <person name="Casselton L.A."/>
            <person name="Cheng C.K."/>
            <person name="Deng J."/>
            <person name="Dietrich F.S."/>
            <person name="Fargo D.C."/>
            <person name="Farman M.L."/>
            <person name="Gathman A.C."/>
            <person name="Goldberg J."/>
            <person name="Guigo R."/>
            <person name="Hoegger P.J."/>
            <person name="Hooker J.B."/>
            <person name="Huggins A."/>
            <person name="James T.Y."/>
            <person name="Kamada T."/>
            <person name="Kilaru S."/>
            <person name="Kodira C."/>
            <person name="Kues U."/>
            <person name="Kupfer D."/>
            <person name="Kwan H.S."/>
            <person name="Lomsadze A."/>
            <person name="Li W."/>
            <person name="Lilly W.W."/>
            <person name="Ma L.J."/>
            <person name="Mackey A.J."/>
            <person name="Manning G."/>
            <person name="Martin F."/>
            <person name="Muraguchi H."/>
            <person name="Natvig D.O."/>
            <person name="Palmerini H."/>
            <person name="Ramesh M.A."/>
            <person name="Rehmeyer C.J."/>
            <person name="Roe B.A."/>
            <person name="Shenoy N."/>
            <person name="Stanke M."/>
            <person name="Ter-Hovhannisyan V."/>
            <person name="Tunlid A."/>
            <person name="Velagapudi R."/>
            <person name="Vision T.J."/>
            <person name="Zeng Q."/>
            <person name="Zolan M.E."/>
            <person name="Pukkila P.J."/>
        </authorList>
    </citation>
    <scope>NUCLEOTIDE SEQUENCE [LARGE SCALE GENOMIC DNA]</scope>
    <source>
        <strain evidence="2">Okayama-7 / 130 / ATCC MYA-4618 / FGSC 9003</strain>
    </source>
</reference>
<dbReference type="KEGG" id="cci:CC1G_01537"/>
<dbReference type="GeneID" id="6010364"/>
<dbReference type="AlphaFoldDB" id="A8NHY6"/>
<evidence type="ECO:0000313" key="2">
    <source>
        <dbReference type="Proteomes" id="UP000001861"/>
    </source>
</evidence>
<dbReference type="InParanoid" id="A8NHY6"/>
<dbReference type="RefSeq" id="XP_001833860.2">
    <property type="nucleotide sequence ID" value="XM_001833808.2"/>
</dbReference>
<name>A8NHY6_COPC7</name>